<dbReference type="AlphaFoldDB" id="A0AAV3ZFC0"/>
<organism evidence="1 2">
    <name type="scientific">Plakobranchus ocellatus</name>
    <dbReference type="NCBI Taxonomy" id="259542"/>
    <lineage>
        <taxon>Eukaryota</taxon>
        <taxon>Metazoa</taxon>
        <taxon>Spiralia</taxon>
        <taxon>Lophotrochozoa</taxon>
        <taxon>Mollusca</taxon>
        <taxon>Gastropoda</taxon>
        <taxon>Heterobranchia</taxon>
        <taxon>Euthyneura</taxon>
        <taxon>Panpulmonata</taxon>
        <taxon>Sacoglossa</taxon>
        <taxon>Placobranchoidea</taxon>
        <taxon>Plakobranchidae</taxon>
        <taxon>Plakobranchus</taxon>
    </lineage>
</organism>
<dbReference type="Proteomes" id="UP000735302">
    <property type="component" value="Unassembled WGS sequence"/>
</dbReference>
<evidence type="ECO:0000313" key="2">
    <source>
        <dbReference type="Proteomes" id="UP000735302"/>
    </source>
</evidence>
<protein>
    <submittedName>
        <fullName evidence="1">Uncharacterized protein</fullName>
    </submittedName>
</protein>
<accession>A0AAV3ZFC0</accession>
<comment type="caution">
    <text evidence="1">The sequence shown here is derived from an EMBL/GenBank/DDBJ whole genome shotgun (WGS) entry which is preliminary data.</text>
</comment>
<sequence length="179" mass="20519">MHSNLENARIECNSDTEEGFFLHPVTEENVTTAVSKSLNFNFFFAVGSPDITKKYTDDTREFVEANCSVDVGSNGSLQWRMRYSDWLIYCWNVDSQGKISGNPPAFAKQSNDKDANFMYTWNSLTGPHIMSSLRFEIPDLWKLSHLMCTVDNPHGELFISEEHEVNLTSYVPCEKMLLR</sequence>
<proteinExistence type="predicted"/>
<dbReference type="EMBL" id="BLXT01002312">
    <property type="protein sequence ID" value="GFN93172.1"/>
    <property type="molecule type" value="Genomic_DNA"/>
</dbReference>
<reference evidence="1 2" key="1">
    <citation type="journal article" date="2021" name="Elife">
        <title>Chloroplast acquisition without the gene transfer in kleptoplastic sea slugs, Plakobranchus ocellatus.</title>
        <authorList>
            <person name="Maeda T."/>
            <person name="Takahashi S."/>
            <person name="Yoshida T."/>
            <person name="Shimamura S."/>
            <person name="Takaki Y."/>
            <person name="Nagai Y."/>
            <person name="Toyoda A."/>
            <person name="Suzuki Y."/>
            <person name="Arimoto A."/>
            <person name="Ishii H."/>
            <person name="Satoh N."/>
            <person name="Nishiyama T."/>
            <person name="Hasebe M."/>
            <person name="Maruyama T."/>
            <person name="Minagawa J."/>
            <person name="Obokata J."/>
            <person name="Shigenobu S."/>
        </authorList>
    </citation>
    <scope>NUCLEOTIDE SEQUENCE [LARGE SCALE GENOMIC DNA]</scope>
</reference>
<name>A0AAV3ZFC0_9GAST</name>
<keyword evidence="2" id="KW-1185">Reference proteome</keyword>
<evidence type="ECO:0000313" key="1">
    <source>
        <dbReference type="EMBL" id="GFN93172.1"/>
    </source>
</evidence>
<gene>
    <name evidence="1" type="ORF">PoB_001967800</name>
</gene>